<dbReference type="Pfam" id="PF04011">
    <property type="entry name" value="LemA"/>
    <property type="match status" value="1"/>
</dbReference>
<dbReference type="RefSeq" id="WP_307267053.1">
    <property type="nucleotide sequence ID" value="NZ_JAUSVX010000001.1"/>
</dbReference>
<keyword evidence="3" id="KW-0812">Transmembrane</keyword>
<evidence type="ECO:0000313" key="7">
    <source>
        <dbReference type="Proteomes" id="UP001242480"/>
    </source>
</evidence>
<keyword evidence="5" id="KW-0472">Membrane</keyword>
<gene>
    <name evidence="6" type="ORF">QO011_000440</name>
</gene>
<reference evidence="6 7" key="1">
    <citation type="submission" date="2023-07" db="EMBL/GenBank/DDBJ databases">
        <title>Genomic Encyclopedia of Type Strains, Phase IV (KMG-IV): sequencing the most valuable type-strain genomes for metagenomic binning, comparative biology and taxonomic classification.</title>
        <authorList>
            <person name="Goeker M."/>
        </authorList>
    </citation>
    <scope>NUCLEOTIDE SEQUENCE [LARGE SCALE GENOMIC DNA]</scope>
    <source>
        <strain evidence="6 7">DSM 19619</strain>
    </source>
</reference>
<evidence type="ECO:0000256" key="4">
    <source>
        <dbReference type="ARBA" id="ARBA00022989"/>
    </source>
</evidence>
<dbReference type="Gene3D" id="1.20.1440.20">
    <property type="entry name" value="LemA-like domain"/>
    <property type="match status" value="1"/>
</dbReference>
<comment type="subcellular location">
    <subcellularLocation>
        <location evidence="1">Membrane</location>
        <topology evidence="1">Single-pass membrane protein</topology>
    </subcellularLocation>
</comment>
<evidence type="ECO:0000256" key="2">
    <source>
        <dbReference type="ARBA" id="ARBA00008854"/>
    </source>
</evidence>
<comment type="similarity">
    <text evidence="2">Belongs to the LemA family.</text>
</comment>
<dbReference type="InterPro" id="IPR007156">
    <property type="entry name" value="MamQ_LemA"/>
</dbReference>
<protein>
    <submittedName>
        <fullName evidence="6">LemA protein</fullName>
    </submittedName>
</protein>
<dbReference type="PANTHER" id="PTHR34478:SF2">
    <property type="entry name" value="MEMBRANE PROTEIN"/>
    <property type="match status" value="1"/>
</dbReference>
<dbReference type="SUPFAM" id="SSF140478">
    <property type="entry name" value="LemA-like"/>
    <property type="match status" value="1"/>
</dbReference>
<evidence type="ECO:0000256" key="3">
    <source>
        <dbReference type="ARBA" id="ARBA00022692"/>
    </source>
</evidence>
<name>A0ABU0J1D2_9HYPH</name>
<organism evidence="6 7">
    <name type="scientific">Labrys wisconsinensis</name>
    <dbReference type="NCBI Taxonomy" id="425677"/>
    <lineage>
        <taxon>Bacteria</taxon>
        <taxon>Pseudomonadati</taxon>
        <taxon>Pseudomonadota</taxon>
        <taxon>Alphaproteobacteria</taxon>
        <taxon>Hyphomicrobiales</taxon>
        <taxon>Xanthobacteraceae</taxon>
        <taxon>Labrys</taxon>
    </lineage>
</organism>
<evidence type="ECO:0000256" key="5">
    <source>
        <dbReference type="ARBA" id="ARBA00023136"/>
    </source>
</evidence>
<proteinExistence type="inferred from homology"/>
<keyword evidence="4" id="KW-1133">Transmembrane helix</keyword>
<dbReference type="EMBL" id="JAUSVX010000001">
    <property type="protein sequence ID" value="MDQ0467445.1"/>
    <property type="molecule type" value="Genomic_DNA"/>
</dbReference>
<sequence>MTSLLILGAIVLIALYAVSIYNSLVRNRNLTAEGWSGIDVQLRRRADLVPNLIETVKGYAAHEKAVFDDVTAARARSIGAQGVGAQAVAETGMQAALGRLFAVAEAYPELKADANFRELQTQLATIEEDVQSARRYYNGAARNFNTLIESFPSNLVARQFGFQPVEFFAIGDEAARAVPKVDFGAR</sequence>
<accession>A0ABU0J1D2</accession>
<dbReference type="Proteomes" id="UP001242480">
    <property type="component" value="Unassembled WGS sequence"/>
</dbReference>
<keyword evidence="7" id="KW-1185">Reference proteome</keyword>
<evidence type="ECO:0000256" key="1">
    <source>
        <dbReference type="ARBA" id="ARBA00004167"/>
    </source>
</evidence>
<dbReference type="PANTHER" id="PTHR34478">
    <property type="entry name" value="PROTEIN LEMA"/>
    <property type="match status" value="1"/>
</dbReference>
<evidence type="ECO:0000313" key="6">
    <source>
        <dbReference type="EMBL" id="MDQ0467445.1"/>
    </source>
</evidence>
<dbReference type="InterPro" id="IPR023353">
    <property type="entry name" value="LemA-like_dom_sf"/>
</dbReference>
<comment type="caution">
    <text evidence="6">The sequence shown here is derived from an EMBL/GenBank/DDBJ whole genome shotgun (WGS) entry which is preliminary data.</text>
</comment>